<name>A0ABM0JU46_APLCA</name>
<feature type="region of interest" description="Disordered" evidence="3">
    <location>
        <begin position="31"/>
        <end position="70"/>
    </location>
</feature>
<feature type="compositionally biased region" description="Gly residues" evidence="3">
    <location>
        <begin position="87"/>
        <end position="108"/>
    </location>
</feature>
<dbReference type="InterPro" id="IPR004087">
    <property type="entry name" value="KH_dom"/>
</dbReference>
<dbReference type="InterPro" id="IPR036612">
    <property type="entry name" value="KH_dom_type_1_sf"/>
</dbReference>
<proteinExistence type="predicted"/>
<feature type="region of interest" description="Disordered" evidence="3">
    <location>
        <begin position="84"/>
        <end position="147"/>
    </location>
</feature>
<feature type="domain" description="K Homology" evidence="4">
    <location>
        <begin position="13"/>
        <end position="83"/>
    </location>
</feature>
<feature type="region of interest" description="Disordered" evidence="3">
    <location>
        <begin position="169"/>
        <end position="197"/>
    </location>
</feature>
<dbReference type="PROSITE" id="PS50084">
    <property type="entry name" value="KH_TYPE_1"/>
    <property type="match status" value="2"/>
</dbReference>
<dbReference type="Pfam" id="PF00013">
    <property type="entry name" value="KH_1"/>
    <property type="match status" value="2"/>
</dbReference>
<dbReference type="Proteomes" id="UP000694888">
    <property type="component" value="Unplaced"/>
</dbReference>
<feature type="compositionally biased region" description="Basic and acidic residues" evidence="3">
    <location>
        <begin position="169"/>
        <end position="185"/>
    </location>
</feature>
<dbReference type="PANTHER" id="PTHR10288">
    <property type="entry name" value="KH DOMAIN CONTAINING RNA BINDING PROTEIN"/>
    <property type="match status" value="1"/>
</dbReference>
<evidence type="ECO:0000256" key="3">
    <source>
        <dbReference type="SAM" id="MobiDB-lite"/>
    </source>
</evidence>
<sequence>MSFGGGFGGRGGGGSSDIMMVESANVGKIIGRGGSKIRDLEQDSNARIKISRDEDENGMKSVEISGTDEEIDAAKRMIEQCLSQGSDFGGGRRGGFGGRGRGGGGGGYGRRDDGWGRRDGGDGWGRRDDYGDRDSGRRFGGGGDSETIFVESSEVGRIIGRGGSRIRDMESESGCRIKVSRDGDSQGRSSVELSGNRNQISDAKKMIQEAGVDIMNGDGRGW</sequence>
<feature type="compositionally biased region" description="Basic and acidic residues" evidence="3">
    <location>
        <begin position="109"/>
        <end position="137"/>
    </location>
</feature>
<feature type="domain" description="K Homology" evidence="4">
    <location>
        <begin position="142"/>
        <end position="212"/>
    </location>
</feature>
<evidence type="ECO:0000313" key="5">
    <source>
        <dbReference type="Proteomes" id="UP000694888"/>
    </source>
</evidence>
<feature type="compositionally biased region" description="Basic and acidic residues" evidence="3">
    <location>
        <begin position="36"/>
        <end position="52"/>
    </location>
</feature>
<dbReference type="RefSeq" id="XP_005101543.1">
    <property type="nucleotide sequence ID" value="XM_005101486.3"/>
</dbReference>
<keyword evidence="5" id="KW-1185">Reference proteome</keyword>
<keyword evidence="1" id="KW-0677">Repeat</keyword>
<organism evidence="5 6">
    <name type="scientific">Aplysia californica</name>
    <name type="common">California sea hare</name>
    <dbReference type="NCBI Taxonomy" id="6500"/>
    <lineage>
        <taxon>Eukaryota</taxon>
        <taxon>Metazoa</taxon>
        <taxon>Spiralia</taxon>
        <taxon>Lophotrochozoa</taxon>
        <taxon>Mollusca</taxon>
        <taxon>Gastropoda</taxon>
        <taxon>Heterobranchia</taxon>
        <taxon>Euthyneura</taxon>
        <taxon>Tectipleura</taxon>
        <taxon>Aplysiida</taxon>
        <taxon>Aplysioidea</taxon>
        <taxon>Aplysiidae</taxon>
        <taxon>Aplysia</taxon>
    </lineage>
</organism>
<dbReference type="GeneID" id="101856352"/>
<evidence type="ECO:0000256" key="2">
    <source>
        <dbReference type="PROSITE-ProRule" id="PRU00117"/>
    </source>
</evidence>
<dbReference type="CDD" id="cd00105">
    <property type="entry name" value="KH-I"/>
    <property type="match status" value="2"/>
</dbReference>
<gene>
    <name evidence="6" type="primary">LOC101856352</name>
</gene>
<protein>
    <submittedName>
        <fullName evidence="6">Far upstream element-binding protein 1 isoform X1</fullName>
    </submittedName>
</protein>
<dbReference type="SUPFAM" id="SSF54791">
    <property type="entry name" value="Eukaryotic type KH-domain (KH-domain type I)"/>
    <property type="match status" value="2"/>
</dbReference>
<accession>A0ABM0JU46</accession>
<dbReference type="InterPro" id="IPR004088">
    <property type="entry name" value="KH_dom_type_1"/>
</dbReference>
<dbReference type="Gene3D" id="3.30.1370.10">
    <property type="entry name" value="K Homology domain, type 1"/>
    <property type="match status" value="2"/>
</dbReference>
<evidence type="ECO:0000313" key="6">
    <source>
        <dbReference type="RefSeq" id="XP_005101543.1"/>
    </source>
</evidence>
<feature type="compositionally biased region" description="Polar residues" evidence="3">
    <location>
        <begin position="186"/>
        <end position="197"/>
    </location>
</feature>
<dbReference type="SMART" id="SM00322">
    <property type="entry name" value="KH"/>
    <property type="match status" value="2"/>
</dbReference>
<keyword evidence="2" id="KW-0694">RNA-binding</keyword>
<reference evidence="6" key="1">
    <citation type="submission" date="2025-08" db="UniProtKB">
        <authorList>
            <consortium name="RefSeq"/>
        </authorList>
    </citation>
    <scope>IDENTIFICATION</scope>
</reference>
<evidence type="ECO:0000259" key="4">
    <source>
        <dbReference type="SMART" id="SM00322"/>
    </source>
</evidence>
<evidence type="ECO:0000256" key="1">
    <source>
        <dbReference type="ARBA" id="ARBA00022737"/>
    </source>
</evidence>